<dbReference type="InterPro" id="IPR036388">
    <property type="entry name" value="WH-like_DNA-bd_sf"/>
</dbReference>
<proteinExistence type="predicted"/>
<dbReference type="InterPro" id="IPR036390">
    <property type="entry name" value="WH_DNA-bd_sf"/>
</dbReference>
<dbReference type="Proteomes" id="UP000554054">
    <property type="component" value="Unassembled WGS sequence"/>
</dbReference>
<dbReference type="CDD" id="cd00090">
    <property type="entry name" value="HTH_ARSR"/>
    <property type="match status" value="1"/>
</dbReference>
<dbReference type="AlphaFoldDB" id="A0A852W0Q1"/>
<keyword evidence="2" id="KW-1185">Reference proteome</keyword>
<organism evidence="1 2">
    <name type="scientific">Janibacter cremeus</name>
    <dbReference type="NCBI Taxonomy" id="1285192"/>
    <lineage>
        <taxon>Bacteria</taxon>
        <taxon>Bacillati</taxon>
        <taxon>Actinomycetota</taxon>
        <taxon>Actinomycetes</taxon>
        <taxon>Micrococcales</taxon>
        <taxon>Intrasporangiaceae</taxon>
        <taxon>Janibacter</taxon>
    </lineage>
</organism>
<dbReference type="Gene3D" id="1.10.10.10">
    <property type="entry name" value="Winged helix-like DNA-binding domain superfamily/Winged helix DNA-binding domain"/>
    <property type="match status" value="1"/>
</dbReference>
<accession>A0A852W0Q1</accession>
<sequence>MTVSEGSTRGSAGAGRPGAGLLRSAVRRDIVDTLANLPGPQRTEGLSARELGDLVGLHVTTVRFHLTQLVEGGLLTSRSVRTPGAGRPTKKYVVAAGSLDRLPLQAYRLLATLLTETFDARHADGRHLGPEEVGIAWAQEHVAHPDAPAPARTAGEWSSTVGRLVDTLRVWGYTPSVRTEDSGRTARIDLVDCPFIQLARAHPEVACGIHRGLIRGTLDVLGERDAEVSLEPFVGPTHCLAHVTTRADFAPSGGNS</sequence>
<comment type="caution">
    <text evidence="1">The sequence shown here is derived from an EMBL/GenBank/DDBJ whole genome shotgun (WGS) entry which is preliminary data.</text>
</comment>
<dbReference type="SUPFAM" id="SSF46785">
    <property type="entry name" value="Winged helix' DNA-binding domain"/>
    <property type="match status" value="1"/>
</dbReference>
<protein>
    <submittedName>
        <fullName evidence="1">Putative ArsR family transcriptional regulator</fullName>
    </submittedName>
</protein>
<evidence type="ECO:0000313" key="2">
    <source>
        <dbReference type="Proteomes" id="UP000554054"/>
    </source>
</evidence>
<evidence type="ECO:0000313" key="1">
    <source>
        <dbReference type="EMBL" id="NYF99251.1"/>
    </source>
</evidence>
<name>A0A852W0Q1_9MICO</name>
<gene>
    <name evidence="1" type="ORF">BJY20_002643</name>
</gene>
<dbReference type="RefSeq" id="WP_185991975.1">
    <property type="nucleotide sequence ID" value="NZ_JACCAE010000001.1"/>
</dbReference>
<reference evidence="1 2" key="1">
    <citation type="submission" date="2020-07" db="EMBL/GenBank/DDBJ databases">
        <title>Sequencing the genomes of 1000 actinobacteria strains.</title>
        <authorList>
            <person name="Klenk H.-P."/>
        </authorList>
    </citation>
    <scope>NUCLEOTIDE SEQUENCE [LARGE SCALE GENOMIC DNA]</scope>
    <source>
        <strain evidence="1 2">DSM 26154</strain>
    </source>
</reference>
<dbReference type="Pfam" id="PF12840">
    <property type="entry name" value="HTH_20"/>
    <property type="match status" value="1"/>
</dbReference>
<dbReference type="EMBL" id="JACCAE010000001">
    <property type="protein sequence ID" value="NYF99251.1"/>
    <property type="molecule type" value="Genomic_DNA"/>
</dbReference>
<dbReference type="InterPro" id="IPR011991">
    <property type="entry name" value="ArsR-like_HTH"/>
</dbReference>